<dbReference type="OrthoDB" id="9792139at2"/>
<dbReference type="Pfam" id="PF07980">
    <property type="entry name" value="SusD_RagB"/>
    <property type="match status" value="1"/>
</dbReference>
<gene>
    <name evidence="8" type="ORF">EI291_18655</name>
</gene>
<evidence type="ECO:0000256" key="2">
    <source>
        <dbReference type="ARBA" id="ARBA00006275"/>
    </source>
</evidence>
<dbReference type="AlphaFoldDB" id="A0A3R9NZM8"/>
<evidence type="ECO:0000259" key="6">
    <source>
        <dbReference type="Pfam" id="PF07980"/>
    </source>
</evidence>
<dbReference type="SUPFAM" id="SSF48452">
    <property type="entry name" value="TPR-like"/>
    <property type="match status" value="1"/>
</dbReference>
<dbReference type="CDD" id="cd08977">
    <property type="entry name" value="SusD"/>
    <property type="match status" value="1"/>
</dbReference>
<reference evidence="8 9" key="1">
    <citation type="submission" date="2018-12" db="EMBL/GenBank/DDBJ databases">
        <authorList>
            <person name="Feng G."/>
            <person name="Zhu H."/>
        </authorList>
    </citation>
    <scope>NUCLEOTIDE SEQUENCE [LARGE SCALE GENOMIC DNA]</scope>
    <source>
        <strain evidence="8 9">KCTC 12533</strain>
    </source>
</reference>
<evidence type="ECO:0000256" key="1">
    <source>
        <dbReference type="ARBA" id="ARBA00004442"/>
    </source>
</evidence>
<sequence>MAAPTPTELRPSTAAWTWVTTPPTALSWPVPTSRSNASHPLPVMKKYCLYIGLVALGLALQSCEDFLTQLPNGQQTTANFYTNADECKAAVMGCYALTDQDDWWKIDRTRMFGDAGSDDAWKGNSIAGDQREFGDFSRFFWLPNNEWFDNRYTFIFQAIGNCNAALVGVEKAPIDATLKQQLLGELKFLRAYNYFELVKGYGGVPLVLTPVSPSQALTIQRSSAADCYAQIIKDLQDAAAALPEKAARPSIEKGRATKGAANAYLAKAYLFTEQWALSQQAAEQVINSAQYNLNDEFSYVWNVNNHNGNESIFELNYSANQTFNLGTALTVVMRSRADNGWGFNTPTSNLEQAFGNDPRRKWTIIKQGDNVGPKTASFDYSSYDTKPSENESGRISRKMFVPLADRPANEREHSPLNRIEMRYPDLLLIHAEASQRLGQDSKALTSLNLVRARANRLQPGTVLPRTSGGAQLLADIWLERRLELAMEGHRYYDLVRQKRLVQVMQAFNTSQRTNTDQYDGGKVKDQISEKNNLFPIPTPQIQLSGGVVTQNPGY</sequence>
<evidence type="ECO:0000256" key="4">
    <source>
        <dbReference type="ARBA" id="ARBA00023136"/>
    </source>
</evidence>
<keyword evidence="3" id="KW-0732">Signal</keyword>
<feature type="domain" description="SusD-like N-terminal" evidence="7">
    <location>
        <begin position="143"/>
        <end position="270"/>
    </location>
</feature>
<dbReference type="EMBL" id="RWIT01000014">
    <property type="protein sequence ID" value="RSK45374.1"/>
    <property type="molecule type" value="Genomic_DNA"/>
</dbReference>
<proteinExistence type="inferred from homology"/>
<protein>
    <submittedName>
        <fullName evidence="8">RagB/SusD family nutrient uptake outer membrane protein</fullName>
    </submittedName>
</protein>
<dbReference type="Pfam" id="PF14322">
    <property type="entry name" value="SusD-like_3"/>
    <property type="match status" value="1"/>
</dbReference>
<organism evidence="8 9">
    <name type="scientific">Hymenobacter rigui</name>
    <dbReference type="NCBI Taxonomy" id="334424"/>
    <lineage>
        <taxon>Bacteria</taxon>
        <taxon>Pseudomonadati</taxon>
        <taxon>Bacteroidota</taxon>
        <taxon>Cytophagia</taxon>
        <taxon>Cytophagales</taxon>
        <taxon>Hymenobacteraceae</taxon>
        <taxon>Hymenobacter</taxon>
    </lineage>
</organism>
<comment type="caution">
    <text evidence="8">The sequence shown here is derived from an EMBL/GenBank/DDBJ whole genome shotgun (WGS) entry which is preliminary data.</text>
</comment>
<feature type="domain" description="RagB/SusD" evidence="6">
    <location>
        <begin position="309"/>
        <end position="554"/>
    </location>
</feature>
<name>A0A3R9NZM8_9BACT</name>
<evidence type="ECO:0000313" key="9">
    <source>
        <dbReference type="Proteomes" id="UP000273500"/>
    </source>
</evidence>
<dbReference type="InterPro" id="IPR033985">
    <property type="entry name" value="SusD-like_N"/>
</dbReference>
<keyword evidence="5" id="KW-0998">Cell outer membrane</keyword>
<dbReference type="InterPro" id="IPR011990">
    <property type="entry name" value="TPR-like_helical_dom_sf"/>
</dbReference>
<evidence type="ECO:0000256" key="3">
    <source>
        <dbReference type="ARBA" id="ARBA00022729"/>
    </source>
</evidence>
<comment type="subcellular location">
    <subcellularLocation>
        <location evidence="1">Cell outer membrane</location>
    </subcellularLocation>
</comment>
<accession>A0A3R9NZM8</accession>
<evidence type="ECO:0000259" key="7">
    <source>
        <dbReference type="Pfam" id="PF14322"/>
    </source>
</evidence>
<dbReference type="GO" id="GO:0009279">
    <property type="term" value="C:cell outer membrane"/>
    <property type="evidence" value="ECO:0007669"/>
    <property type="project" value="UniProtKB-SubCell"/>
</dbReference>
<evidence type="ECO:0000256" key="5">
    <source>
        <dbReference type="ARBA" id="ARBA00023237"/>
    </source>
</evidence>
<dbReference type="InterPro" id="IPR012944">
    <property type="entry name" value="SusD_RagB_dom"/>
</dbReference>
<keyword evidence="4" id="KW-0472">Membrane</keyword>
<dbReference type="Proteomes" id="UP000273500">
    <property type="component" value="Unassembled WGS sequence"/>
</dbReference>
<comment type="similarity">
    <text evidence="2">Belongs to the SusD family.</text>
</comment>
<keyword evidence="9" id="KW-1185">Reference proteome</keyword>
<dbReference type="Gene3D" id="1.25.40.390">
    <property type="match status" value="1"/>
</dbReference>
<evidence type="ECO:0000313" key="8">
    <source>
        <dbReference type="EMBL" id="RSK45374.1"/>
    </source>
</evidence>